<keyword evidence="3" id="KW-0677">Repeat</keyword>
<dbReference type="EnsemblMetazoa" id="CPIJ019192-RA">
    <property type="protein sequence ID" value="CPIJ019192-PA"/>
    <property type="gene ID" value="CPIJ019192"/>
</dbReference>
<comment type="subcellular location">
    <subcellularLocation>
        <location evidence="1">Nucleus</location>
    </subcellularLocation>
</comment>
<dbReference type="PROSITE" id="PS50157">
    <property type="entry name" value="ZINC_FINGER_C2H2_2"/>
    <property type="match status" value="3"/>
</dbReference>
<evidence type="ECO:0000313" key="10">
    <source>
        <dbReference type="EMBL" id="EDS29391.1"/>
    </source>
</evidence>
<reference evidence="10" key="1">
    <citation type="submission" date="2007-03" db="EMBL/GenBank/DDBJ databases">
        <title>Annotation of Culex pipiens quinquefasciatus.</title>
        <authorList>
            <consortium name="The Broad Institute Genome Sequencing Platform"/>
            <person name="Atkinson P.W."/>
            <person name="Hemingway J."/>
            <person name="Christensen B.M."/>
            <person name="Higgs S."/>
            <person name="Kodira C."/>
            <person name="Hannick L."/>
            <person name="Megy K."/>
            <person name="O'Leary S."/>
            <person name="Pearson M."/>
            <person name="Haas B.J."/>
            <person name="Mauceli E."/>
            <person name="Wortman J.R."/>
            <person name="Lee N.H."/>
            <person name="Guigo R."/>
            <person name="Stanke M."/>
            <person name="Alvarado L."/>
            <person name="Amedeo P."/>
            <person name="Antoine C.H."/>
            <person name="Arensburger P."/>
            <person name="Bidwell S.L."/>
            <person name="Crawford M."/>
            <person name="Camaro F."/>
            <person name="Devon K."/>
            <person name="Engels R."/>
            <person name="Hammond M."/>
            <person name="Howarth C."/>
            <person name="Koehrsen M."/>
            <person name="Lawson D."/>
            <person name="Montgomery P."/>
            <person name="Nene V."/>
            <person name="Nusbaum C."/>
            <person name="Puiu D."/>
            <person name="Romero-Severson J."/>
            <person name="Severson D.W."/>
            <person name="Shumway M."/>
            <person name="Sisk P."/>
            <person name="Stolte C."/>
            <person name="Zeng Q."/>
            <person name="Eisenstadt E."/>
            <person name="Fraser-Liggett C."/>
            <person name="Strausberg R."/>
            <person name="Galagan J."/>
            <person name="Birren B."/>
            <person name="Collins F.H."/>
        </authorList>
    </citation>
    <scope>NUCLEOTIDE SEQUENCE [LARGE SCALE GENOMIC DNA]</scope>
    <source>
        <strain evidence="10">JHB</strain>
    </source>
</reference>
<reference evidence="11" key="2">
    <citation type="submission" date="2021-02" db="UniProtKB">
        <authorList>
            <consortium name="EnsemblMetazoa"/>
        </authorList>
    </citation>
    <scope>IDENTIFICATION</scope>
    <source>
        <strain evidence="11">JHB</strain>
    </source>
</reference>
<dbReference type="VEuPathDB" id="VectorBase:CPIJ019192"/>
<dbReference type="GO" id="GO:0005634">
    <property type="term" value="C:nucleus"/>
    <property type="evidence" value="ECO:0007669"/>
    <property type="project" value="UniProtKB-SubCell"/>
</dbReference>
<dbReference type="Pfam" id="PF07776">
    <property type="entry name" value="zf-AD"/>
    <property type="match status" value="1"/>
</dbReference>
<evidence type="ECO:0000256" key="3">
    <source>
        <dbReference type="ARBA" id="ARBA00022737"/>
    </source>
</evidence>
<protein>
    <submittedName>
        <fullName evidence="10 11">Zinc finger protein</fullName>
    </submittedName>
</protein>
<dbReference type="SMART" id="SM00868">
    <property type="entry name" value="zf-AD"/>
    <property type="match status" value="1"/>
</dbReference>
<dbReference type="PANTHER" id="PTHR24406">
    <property type="entry name" value="TRANSCRIPTIONAL REPRESSOR CTCFL-RELATED"/>
    <property type="match status" value="1"/>
</dbReference>
<dbReference type="InterPro" id="IPR036236">
    <property type="entry name" value="Znf_C2H2_sf"/>
</dbReference>
<dbReference type="InterPro" id="IPR013087">
    <property type="entry name" value="Znf_C2H2_type"/>
</dbReference>
<dbReference type="InterPro" id="IPR012934">
    <property type="entry name" value="Znf_AD"/>
</dbReference>
<feature type="compositionally biased region" description="Basic and acidic residues" evidence="8">
    <location>
        <begin position="140"/>
        <end position="150"/>
    </location>
</feature>
<dbReference type="OMA" id="KMHIASH"/>
<keyword evidence="4 7" id="KW-0863">Zinc-finger</keyword>
<evidence type="ECO:0000256" key="1">
    <source>
        <dbReference type="ARBA" id="ARBA00004123"/>
    </source>
</evidence>
<name>B0XIJ2_CULQU</name>
<dbReference type="OrthoDB" id="7762865at2759"/>
<dbReference type="SUPFAM" id="SSF57716">
    <property type="entry name" value="Glucocorticoid receptor-like (DNA-binding domain)"/>
    <property type="match status" value="1"/>
</dbReference>
<organism>
    <name type="scientific">Culex quinquefasciatus</name>
    <name type="common">Southern house mosquito</name>
    <name type="synonym">Culex pungens</name>
    <dbReference type="NCBI Taxonomy" id="7176"/>
    <lineage>
        <taxon>Eukaryota</taxon>
        <taxon>Metazoa</taxon>
        <taxon>Ecdysozoa</taxon>
        <taxon>Arthropoda</taxon>
        <taxon>Hexapoda</taxon>
        <taxon>Insecta</taxon>
        <taxon>Pterygota</taxon>
        <taxon>Neoptera</taxon>
        <taxon>Endopterygota</taxon>
        <taxon>Diptera</taxon>
        <taxon>Nematocera</taxon>
        <taxon>Culicoidea</taxon>
        <taxon>Culicidae</taxon>
        <taxon>Culicinae</taxon>
        <taxon>Culicini</taxon>
        <taxon>Culex</taxon>
        <taxon>Culex</taxon>
    </lineage>
</organism>
<keyword evidence="12" id="KW-1185">Reference proteome</keyword>
<dbReference type="Pfam" id="PF00096">
    <property type="entry name" value="zf-C2H2"/>
    <property type="match status" value="3"/>
</dbReference>
<feature type="domain" description="C2H2-type" evidence="9">
    <location>
        <begin position="193"/>
        <end position="220"/>
    </location>
</feature>
<dbReference type="Gene3D" id="3.40.1800.20">
    <property type="match status" value="1"/>
</dbReference>
<proteinExistence type="predicted"/>
<dbReference type="STRING" id="7176.B0XIJ2"/>
<dbReference type="SMART" id="SM00355">
    <property type="entry name" value="ZnF_C2H2"/>
    <property type="match status" value="4"/>
</dbReference>
<sequence>MTSSCCRLCLLNGSDLLPVRKLTVNPNGTDARRNAVMPALSQLIISYLAIEPVIDSTKVTNICSDCRNMIAKWHWFRESCLQNDAVFRRMAQDSGKDDAAGHIDLYYEVEVKQEEELDICEDFGENLLADQLNPSSKSVSSKEKEGESPSKKKVRRPRMQKGERRMQPCPRCGKVVKNMARHLRMHNIVRRCFQCPHCAISFYTKGNLKKHINIHTLEVKHTCQVCDRIFARDDTLKRHVKLMHLEKPPFKCPDCAEVFRYRVGLARHQKSHKKAYRTQPHQRSWSKDDQVKFVTDQFRHQLAKVI</sequence>
<evidence type="ECO:0000256" key="8">
    <source>
        <dbReference type="SAM" id="MobiDB-lite"/>
    </source>
</evidence>
<dbReference type="AlphaFoldDB" id="B0XIJ2"/>
<dbReference type="HOGENOM" id="CLU_002678_94_3_1"/>
<dbReference type="EMBL" id="DS233313">
    <property type="protein sequence ID" value="EDS29391.1"/>
    <property type="molecule type" value="Genomic_DNA"/>
</dbReference>
<dbReference type="GO" id="GO:0008270">
    <property type="term" value="F:zinc ion binding"/>
    <property type="evidence" value="ECO:0007669"/>
    <property type="project" value="UniProtKB-KW"/>
</dbReference>
<dbReference type="VEuPathDB" id="VectorBase:CQUJHB008874"/>
<dbReference type="InParanoid" id="B0XIJ2"/>
<evidence type="ECO:0000313" key="12">
    <source>
        <dbReference type="Proteomes" id="UP000002320"/>
    </source>
</evidence>
<evidence type="ECO:0000256" key="6">
    <source>
        <dbReference type="ARBA" id="ARBA00023242"/>
    </source>
</evidence>
<keyword evidence="2" id="KW-0479">Metal-binding</keyword>
<keyword evidence="6" id="KW-0539">Nucleus</keyword>
<dbReference type="KEGG" id="cqu:CpipJ_CPIJ019192"/>
<evidence type="ECO:0000256" key="7">
    <source>
        <dbReference type="PROSITE-ProRule" id="PRU00042"/>
    </source>
</evidence>
<evidence type="ECO:0000313" key="11">
    <source>
        <dbReference type="EnsemblMetazoa" id="CPIJ019192-PA"/>
    </source>
</evidence>
<keyword evidence="5" id="KW-0862">Zinc</keyword>
<dbReference type="InterPro" id="IPR050888">
    <property type="entry name" value="ZnF_C2H2-type_TF"/>
</dbReference>
<evidence type="ECO:0000256" key="4">
    <source>
        <dbReference type="ARBA" id="ARBA00022771"/>
    </source>
</evidence>
<feature type="domain" description="C2H2-type" evidence="9">
    <location>
        <begin position="250"/>
        <end position="277"/>
    </location>
</feature>
<dbReference type="Proteomes" id="UP000002320">
    <property type="component" value="Unassembled WGS sequence"/>
</dbReference>
<dbReference type="Gene3D" id="3.30.160.60">
    <property type="entry name" value="Classic Zinc Finger"/>
    <property type="match status" value="3"/>
</dbReference>
<dbReference type="PROSITE" id="PS00028">
    <property type="entry name" value="ZINC_FINGER_C2H2_1"/>
    <property type="match status" value="3"/>
</dbReference>
<dbReference type="SUPFAM" id="SSF57667">
    <property type="entry name" value="beta-beta-alpha zinc fingers"/>
    <property type="match status" value="2"/>
</dbReference>
<gene>
    <name evidence="11" type="primary">6053360</name>
    <name evidence="10" type="ORF">CpipJ_CPIJ019192</name>
</gene>
<feature type="domain" description="C2H2-type" evidence="9">
    <location>
        <begin position="221"/>
        <end position="249"/>
    </location>
</feature>
<evidence type="ECO:0000256" key="5">
    <source>
        <dbReference type="ARBA" id="ARBA00022833"/>
    </source>
</evidence>
<accession>B0XIJ2</accession>
<evidence type="ECO:0000259" key="9">
    <source>
        <dbReference type="PROSITE" id="PS50157"/>
    </source>
</evidence>
<feature type="region of interest" description="Disordered" evidence="8">
    <location>
        <begin position="132"/>
        <end position="166"/>
    </location>
</feature>
<dbReference type="eggNOG" id="KOG1721">
    <property type="taxonomic scope" value="Eukaryota"/>
</dbReference>
<evidence type="ECO:0000256" key="2">
    <source>
        <dbReference type="ARBA" id="ARBA00022723"/>
    </source>
</evidence>